<gene>
    <name evidence="3" type="ORF">ARMOST_22246</name>
</gene>
<dbReference type="PROSITE" id="PS50822">
    <property type="entry name" value="PIWI"/>
    <property type="match status" value="1"/>
</dbReference>
<reference evidence="4" key="1">
    <citation type="journal article" date="2017" name="Nat. Ecol. Evol.">
        <title>Genome expansion and lineage-specific genetic innovations in the forest pathogenic fungi Armillaria.</title>
        <authorList>
            <person name="Sipos G."/>
            <person name="Prasanna A.N."/>
            <person name="Walter M.C."/>
            <person name="O'Connor E."/>
            <person name="Balint B."/>
            <person name="Krizsan K."/>
            <person name="Kiss B."/>
            <person name="Hess J."/>
            <person name="Varga T."/>
            <person name="Slot J."/>
            <person name="Riley R."/>
            <person name="Boka B."/>
            <person name="Rigling D."/>
            <person name="Barry K."/>
            <person name="Lee J."/>
            <person name="Mihaltcheva S."/>
            <person name="LaButti K."/>
            <person name="Lipzen A."/>
            <person name="Waldron R."/>
            <person name="Moloney N.M."/>
            <person name="Sperisen C."/>
            <person name="Kredics L."/>
            <person name="Vagvoelgyi C."/>
            <person name="Patrignani A."/>
            <person name="Fitzpatrick D."/>
            <person name="Nagy I."/>
            <person name="Doyle S."/>
            <person name="Anderson J.B."/>
            <person name="Grigoriev I.V."/>
            <person name="Gueldener U."/>
            <person name="Muensterkoetter M."/>
            <person name="Nagy L.G."/>
        </authorList>
    </citation>
    <scope>NUCLEOTIDE SEQUENCE [LARGE SCALE GENOMIC DNA]</scope>
    <source>
        <strain evidence="4">C18/9</strain>
    </source>
</reference>
<evidence type="ECO:0000313" key="3">
    <source>
        <dbReference type="EMBL" id="SJL18649.1"/>
    </source>
</evidence>
<evidence type="ECO:0000259" key="2">
    <source>
        <dbReference type="PROSITE" id="PS50822"/>
    </source>
</evidence>
<dbReference type="GO" id="GO:0003676">
    <property type="term" value="F:nucleic acid binding"/>
    <property type="evidence" value="ECO:0007669"/>
    <property type="project" value="InterPro"/>
</dbReference>
<dbReference type="PANTHER" id="PTHR22891">
    <property type="entry name" value="EUKARYOTIC TRANSLATION INITIATION FACTOR 2C"/>
    <property type="match status" value="1"/>
</dbReference>
<name>A0A284SCD5_ARMOS</name>
<feature type="region of interest" description="Disordered" evidence="1">
    <location>
        <begin position="12"/>
        <end position="40"/>
    </location>
</feature>
<accession>A0A284SCD5</accession>
<proteinExistence type="predicted"/>
<dbReference type="InterPro" id="IPR012337">
    <property type="entry name" value="RNaseH-like_sf"/>
</dbReference>
<sequence length="351" mass="38500">MRSRCRKYLETDPHANPMEFNPEPFIPSEGRTTERDPVSSDFDPNTALAAAFYLGFAVGTFCQDSSISWEPLSPASCHSVFLGEPPPDDDDDYSLQDMDVIGNDVEVLSRHPRRSAAVSKRCFFGVKVKESAAAGKRLLAIYKLMERDAASTLFTPAAGRQISIAQSYMQANQTLSEYYLRAGAVIPLERYFIVPVPMGRQMLDAGPQCWANIALKTNAKSSGVNVLPDAKLAPIISDPRRPTIVMDADVMHPAPGSQPPSYATVVVNIDSDGTRYIAKTTPQLERQEMIADLCMIANDLLLAYMGYGSGAEKVLTLPKRLVFSRDSVSEGEFKHVLDQDACKDAKINPPS</sequence>
<dbReference type="InterPro" id="IPR036397">
    <property type="entry name" value="RNaseH_sf"/>
</dbReference>
<evidence type="ECO:0000313" key="4">
    <source>
        <dbReference type="Proteomes" id="UP000219338"/>
    </source>
</evidence>
<dbReference type="Pfam" id="PF02171">
    <property type="entry name" value="Piwi"/>
    <property type="match status" value="1"/>
</dbReference>
<dbReference type="InterPro" id="IPR003165">
    <property type="entry name" value="Piwi"/>
</dbReference>
<dbReference type="OrthoDB" id="10252740at2759"/>
<evidence type="ECO:0000256" key="1">
    <source>
        <dbReference type="SAM" id="MobiDB-lite"/>
    </source>
</evidence>
<protein>
    <recommendedName>
        <fullName evidence="2">Piwi domain-containing protein</fullName>
    </recommendedName>
</protein>
<dbReference type="EMBL" id="FUEG01000065">
    <property type="protein sequence ID" value="SJL18649.1"/>
    <property type="molecule type" value="Genomic_DNA"/>
</dbReference>
<feature type="domain" description="Piwi" evidence="2">
    <location>
        <begin position="211"/>
        <end position="340"/>
    </location>
</feature>
<dbReference type="AlphaFoldDB" id="A0A284SCD5"/>
<keyword evidence="4" id="KW-1185">Reference proteome</keyword>
<dbReference type="STRING" id="47428.A0A284SCD5"/>
<dbReference type="Proteomes" id="UP000219338">
    <property type="component" value="Unassembled WGS sequence"/>
</dbReference>
<dbReference type="SUPFAM" id="SSF53098">
    <property type="entry name" value="Ribonuclease H-like"/>
    <property type="match status" value="1"/>
</dbReference>
<organism evidence="3 4">
    <name type="scientific">Armillaria ostoyae</name>
    <name type="common">Armillaria root rot fungus</name>
    <dbReference type="NCBI Taxonomy" id="47428"/>
    <lineage>
        <taxon>Eukaryota</taxon>
        <taxon>Fungi</taxon>
        <taxon>Dikarya</taxon>
        <taxon>Basidiomycota</taxon>
        <taxon>Agaricomycotina</taxon>
        <taxon>Agaricomycetes</taxon>
        <taxon>Agaricomycetidae</taxon>
        <taxon>Agaricales</taxon>
        <taxon>Marasmiineae</taxon>
        <taxon>Physalacriaceae</taxon>
        <taxon>Armillaria</taxon>
    </lineage>
</organism>
<dbReference type="Gene3D" id="3.30.420.10">
    <property type="entry name" value="Ribonuclease H-like superfamily/Ribonuclease H"/>
    <property type="match status" value="1"/>
</dbReference>